<protein>
    <submittedName>
        <fullName evidence="2">Helix-turn-helix domain protein</fullName>
    </submittedName>
</protein>
<feature type="region of interest" description="Disordered" evidence="1">
    <location>
        <begin position="251"/>
        <end position="271"/>
    </location>
</feature>
<gene>
    <name evidence="2" type="ORF">DM43_3475</name>
</gene>
<feature type="compositionally biased region" description="Polar residues" evidence="1">
    <location>
        <begin position="108"/>
        <end position="138"/>
    </location>
</feature>
<feature type="compositionally biased region" description="Polar residues" evidence="1">
    <location>
        <begin position="152"/>
        <end position="162"/>
    </location>
</feature>
<sequence length="271" mass="29598">MSLDATTWARHQKVGKGPAKSVLMALADYANENFVTYPSVETLVAWTEQDRKTVLANLDRLKEGGWITDTGERAGRTRQVVVYQINVGRGVEVKIGPRELLTGPKSEPFQNRNGSENGTVPNSTGNSPNFDGKQSQKPPETVPNLGHRTVGTVENSGNSGNSVGARGTRLPDDWVLTKALGEWALAEQPTWTAEHVRKVAEKFADHWRAQPGQKGRKTDWAATWRNWVRTEKPLAGAAVGGGNKQESLEARNHEIARRAAEKFKAQNGGAA</sequence>
<evidence type="ECO:0000313" key="3">
    <source>
        <dbReference type="Proteomes" id="UP000029575"/>
    </source>
</evidence>
<accession>A0AA88Z0W4</accession>
<comment type="caution">
    <text evidence="2">The sequence shown here is derived from an EMBL/GenBank/DDBJ whole genome shotgun (WGS) entry which is preliminary data.</text>
</comment>
<proteinExistence type="predicted"/>
<organism evidence="2 3">
    <name type="scientific">Burkholderia cepacia</name>
    <name type="common">Pseudomonas cepacia</name>
    <dbReference type="NCBI Taxonomy" id="292"/>
    <lineage>
        <taxon>Bacteria</taxon>
        <taxon>Pseudomonadati</taxon>
        <taxon>Pseudomonadota</taxon>
        <taxon>Betaproteobacteria</taxon>
        <taxon>Burkholderiales</taxon>
        <taxon>Burkholderiaceae</taxon>
        <taxon>Burkholderia</taxon>
        <taxon>Burkholderia cepacia complex</taxon>
    </lineage>
</organism>
<name>A0AA88Z0W4_BURCE</name>
<reference evidence="2 3" key="1">
    <citation type="submission" date="2014-06" db="EMBL/GenBank/DDBJ databases">
        <authorList>
            <person name="Bishop-Lilly K.A."/>
            <person name="Broomall S.M."/>
            <person name="Chain P.S."/>
            <person name="Chertkov O."/>
            <person name="Coyne S.R."/>
            <person name="Daligault H.E."/>
            <person name="Davenport K.W."/>
            <person name="Erkkila T."/>
            <person name="Frey K.G."/>
            <person name="Gibbons H.S."/>
            <person name="Gu W."/>
            <person name="Jaissle J."/>
            <person name="Johnson S.L."/>
            <person name="Koroleva G.I."/>
            <person name="Ladner J.T."/>
            <person name="Lo C.-C."/>
            <person name="Minogue T.D."/>
            <person name="Munk C."/>
            <person name="Palacios G.F."/>
            <person name="Redden C.L."/>
            <person name="Rosenzweig C.N."/>
            <person name="Scholz M.B."/>
            <person name="Teshima H."/>
            <person name="Xu Y."/>
        </authorList>
    </citation>
    <scope>NUCLEOTIDE SEQUENCE [LARGE SCALE GENOMIC DNA]</scope>
    <source>
        <strain evidence="2 3">DWS 37UF10B-2</strain>
    </source>
</reference>
<dbReference type="Proteomes" id="UP000029575">
    <property type="component" value="Unassembled WGS sequence"/>
</dbReference>
<evidence type="ECO:0000313" key="2">
    <source>
        <dbReference type="EMBL" id="KGB98699.1"/>
    </source>
</evidence>
<dbReference type="Pfam" id="PF13730">
    <property type="entry name" value="HTH_36"/>
    <property type="match status" value="1"/>
</dbReference>
<feature type="compositionally biased region" description="Basic and acidic residues" evidence="1">
    <location>
        <begin position="251"/>
        <end position="264"/>
    </location>
</feature>
<dbReference type="RefSeq" id="WP_034207192.1">
    <property type="nucleotide sequence ID" value="NZ_KN150854.1"/>
</dbReference>
<dbReference type="AlphaFoldDB" id="A0AA88Z0W4"/>
<dbReference type="EMBL" id="JPGD01000005">
    <property type="protein sequence ID" value="KGB98699.1"/>
    <property type="molecule type" value="Genomic_DNA"/>
</dbReference>
<feature type="region of interest" description="Disordered" evidence="1">
    <location>
        <begin position="98"/>
        <end position="166"/>
    </location>
</feature>
<evidence type="ECO:0000256" key="1">
    <source>
        <dbReference type="SAM" id="MobiDB-lite"/>
    </source>
</evidence>